<dbReference type="Gene3D" id="3.20.20.30">
    <property type="entry name" value="Luciferase-like domain"/>
    <property type="match status" value="1"/>
</dbReference>
<dbReference type="RefSeq" id="WP_264069168.1">
    <property type="nucleotide sequence ID" value="NZ_JACKTY010000031.1"/>
</dbReference>
<comment type="similarity">
    <text evidence="5">Belongs to the NtaA/SnaA/DszA monooxygenase family.</text>
</comment>
<keyword evidence="1" id="KW-0285">Flavoprotein</keyword>
<evidence type="ECO:0000256" key="2">
    <source>
        <dbReference type="ARBA" id="ARBA00022643"/>
    </source>
</evidence>
<reference evidence="8 9" key="1">
    <citation type="journal article" date="2022" name="BMC Genomics">
        <title>Comparative genome analysis of mycobacteria focusing on tRNA and non-coding RNA.</title>
        <authorList>
            <person name="Behra P.R.K."/>
            <person name="Pettersson B.M.F."/>
            <person name="Ramesh M."/>
            <person name="Das S."/>
            <person name="Dasgupta S."/>
            <person name="Kirsebom L.A."/>
        </authorList>
    </citation>
    <scope>NUCLEOTIDE SEQUENCE [LARGE SCALE GENOMIC DNA]</scope>
    <source>
        <strain evidence="8 9">DSM 44078</strain>
    </source>
</reference>
<dbReference type="InterPro" id="IPR011251">
    <property type="entry name" value="Luciferase-like_dom"/>
</dbReference>
<proteinExistence type="inferred from homology"/>
<dbReference type="EMBL" id="JACKTY010000031">
    <property type="protein sequence ID" value="MCV7228110.1"/>
    <property type="molecule type" value="Genomic_DNA"/>
</dbReference>
<protein>
    <submittedName>
        <fullName evidence="8">LLM class flavin-dependent oxidoreductase</fullName>
    </submittedName>
</protein>
<dbReference type="InterPro" id="IPR016215">
    <property type="entry name" value="NTA_MOA"/>
</dbReference>
<keyword evidence="3" id="KW-0560">Oxidoreductase</keyword>
<dbReference type="PIRSF" id="PIRSF000337">
    <property type="entry name" value="NTA_MOA"/>
    <property type="match status" value="1"/>
</dbReference>
<keyword evidence="4" id="KW-0503">Monooxygenase</keyword>
<dbReference type="PANTHER" id="PTHR30011:SF16">
    <property type="entry name" value="C2H2 FINGER DOMAIN TRANSCRIPTION FACTOR (EUROFUNG)-RELATED"/>
    <property type="match status" value="1"/>
</dbReference>
<evidence type="ECO:0000256" key="6">
    <source>
        <dbReference type="SAM" id="MobiDB-lite"/>
    </source>
</evidence>
<evidence type="ECO:0000313" key="9">
    <source>
        <dbReference type="Proteomes" id="UP001526201"/>
    </source>
</evidence>
<accession>A0ABT3CF63</accession>
<organism evidence="8 9">
    <name type="scientific">Mycolicibacterium komossense</name>
    <dbReference type="NCBI Taxonomy" id="1779"/>
    <lineage>
        <taxon>Bacteria</taxon>
        <taxon>Bacillati</taxon>
        <taxon>Actinomycetota</taxon>
        <taxon>Actinomycetes</taxon>
        <taxon>Mycobacteriales</taxon>
        <taxon>Mycobacteriaceae</taxon>
        <taxon>Mycolicibacterium</taxon>
    </lineage>
</organism>
<dbReference type="SUPFAM" id="SSF51679">
    <property type="entry name" value="Bacterial luciferase-like"/>
    <property type="match status" value="1"/>
</dbReference>
<dbReference type="InterPro" id="IPR051260">
    <property type="entry name" value="Diverse_substr_monoxygenases"/>
</dbReference>
<comment type="caution">
    <text evidence="8">The sequence shown here is derived from an EMBL/GenBank/DDBJ whole genome shotgun (WGS) entry which is preliminary data.</text>
</comment>
<evidence type="ECO:0000256" key="3">
    <source>
        <dbReference type="ARBA" id="ARBA00023002"/>
    </source>
</evidence>
<dbReference type="NCBIfam" id="TIGR03860">
    <property type="entry name" value="FMN_nitrolo"/>
    <property type="match status" value="1"/>
</dbReference>
<gene>
    <name evidence="8" type="ORF">H7J73_19035</name>
</gene>
<keyword evidence="2" id="KW-0288">FMN</keyword>
<name>A0ABT3CF63_9MYCO</name>
<dbReference type="PANTHER" id="PTHR30011">
    <property type="entry name" value="ALKANESULFONATE MONOOXYGENASE-RELATED"/>
    <property type="match status" value="1"/>
</dbReference>
<feature type="domain" description="Luciferase-like" evidence="7">
    <location>
        <begin position="32"/>
        <end position="395"/>
    </location>
</feature>
<evidence type="ECO:0000256" key="1">
    <source>
        <dbReference type="ARBA" id="ARBA00022630"/>
    </source>
</evidence>
<sequence length="470" mass="51324">MSTPKKLILNATEMSTAGHIAFGLWRLADPRQPHYTELRYWTELGQQLERGGFDALFIADALGQLDSYTKSADPAIRTGSQTPLDDPLLVISAIAAVTTALGFGVTVSTTYEQPYLLARKFTTLDHLTGGRIGWNIVTSQLDSAARNLGHERQVPHDERYEIAADFVDAVYKLWEGSWDDDAVVRDPVSGVYADPTKVHAIGHSGKYYRVPSAALSEPSVQRTPVIYQAGSSPRGRAFAAANAEVVFVAGHSTSALRENVRKIKELAKSFGRAEEDIKFVASALVITDETDALAEAKLRKYKLAYSVEGALTHFSAITGIDWSEYDIDAPLSYIETDSNRSILASLTKDAPETEQWTLRRLLAPERGVSYSDSIVGSGTTVADQLELIAAESGVDGFNLSAAVQYESYQDLADYVIPVLRERGRLREHVPGQTLRASLFERTSPLLPSSHPGARYRGAFSGRPSSAPTLL</sequence>
<dbReference type="Pfam" id="PF00296">
    <property type="entry name" value="Bac_luciferase"/>
    <property type="match status" value="1"/>
</dbReference>
<evidence type="ECO:0000256" key="4">
    <source>
        <dbReference type="ARBA" id="ARBA00023033"/>
    </source>
</evidence>
<evidence type="ECO:0000259" key="7">
    <source>
        <dbReference type="Pfam" id="PF00296"/>
    </source>
</evidence>
<evidence type="ECO:0000313" key="8">
    <source>
        <dbReference type="EMBL" id="MCV7228110.1"/>
    </source>
</evidence>
<evidence type="ECO:0000256" key="5">
    <source>
        <dbReference type="ARBA" id="ARBA00033748"/>
    </source>
</evidence>
<keyword evidence="9" id="KW-1185">Reference proteome</keyword>
<feature type="region of interest" description="Disordered" evidence="6">
    <location>
        <begin position="448"/>
        <end position="470"/>
    </location>
</feature>
<dbReference type="Proteomes" id="UP001526201">
    <property type="component" value="Unassembled WGS sequence"/>
</dbReference>
<dbReference type="InterPro" id="IPR036661">
    <property type="entry name" value="Luciferase-like_sf"/>
</dbReference>